<feature type="transmembrane region" description="Helical" evidence="1">
    <location>
        <begin position="32"/>
        <end position="55"/>
    </location>
</feature>
<accession>A0AA41VIN3</accession>
<keyword evidence="1" id="KW-0472">Membrane</keyword>
<feature type="non-terminal residue" evidence="2">
    <location>
        <position position="1"/>
    </location>
</feature>
<reference evidence="2" key="1">
    <citation type="submission" date="2022-03" db="EMBL/GenBank/DDBJ databases">
        <title>A functionally conserved STORR gene fusion in Papaver species that diverged 16.8 million years ago.</title>
        <authorList>
            <person name="Catania T."/>
        </authorList>
    </citation>
    <scope>NUCLEOTIDE SEQUENCE</scope>
    <source>
        <strain evidence="2">S-191538</strain>
    </source>
</reference>
<evidence type="ECO:0000313" key="2">
    <source>
        <dbReference type="EMBL" id="MCL7042009.1"/>
    </source>
</evidence>
<comment type="caution">
    <text evidence="2">The sequence shown here is derived from an EMBL/GenBank/DDBJ whole genome shotgun (WGS) entry which is preliminary data.</text>
</comment>
<evidence type="ECO:0000256" key="1">
    <source>
        <dbReference type="SAM" id="Phobius"/>
    </source>
</evidence>
<name>A0AA41VIN3_PAPNU</name>
<dbReference type="Proteomes" id="UP001177140">
    <property type="component" value="Unassembled WGS sequence"/>
</dbReference>
<proteinExistence type="predicted"/>
<keyword evidence="1" id="KW-0812">Transmembrane</keyword>
<dbReference type="EMBL" id="JAJJMA010230159">
    <property type="protein sequence ID" value="MCL7042009.1"/>
    <property type="molecule type" value="Genomic_DNA"/>
</dbReference>
<keyword evidence="3" id="KW-1185">Reference proteome</keyword>
<protein>
    <submittedName>
        <fullName evidence="2">Uncharacterized protein</fullName>
    </submittedName>
</protein>
<organism evidence="2 3">
    <name type="scientific">Papaver nudicaule</name>
    <name type="common">Iceland poppy</name>
    <dbReference type="NCBI Taxonomy" id="74823"/>
    <lineage>
        <taxon>Eukaryota</taxon>
        <taxon>Viridiplantae</taxon>
        <taxon>Streptophyta</taxon>
        <taxon>Embryophyta</taxon>
        <taxon>Tracheophyta</taxon>
        <taxon>Spermatophyta</taxon>
        <taxon>Magnoliopsida</taxon>
        <taxon>Ranunculales</taxon>
        <taxon>Papaveraceae</taxon>
        <taxon>Papaveroideae</taxon>
        <taxon>Papaver</taxon>
    </lineage>
</organism>
<gene>
    <name evidence="2" type="ORF">MKW94_016142</name>
</gene>
<evidence type="ECO:0000313" key="3">
    <source>
        <dbReference type="Proteomes" id="UP001177140"/>
    </source>
</evidence>
<dbReference type="AlphaFoldDB" id="A0AA41VIN3"/>
<sequence>ADMPIPLQNQAFRCAKDCLDSMPNKKLDSKRLALALKKVLPFLSLAFLSMMHVSFSWNHLLGQFLSNFNKILDLYWQMVLVVMLICMKDLCFSFYPYVKMKFLSIDGFIHFEANPWMFPA</sequence>
<feature type="transmembrane region" description="Helical" evidence="1">
    <location>
        <begin position="75"/>
        <end position="98"/>
    </location>
</feature>
<keyword evidence="1" id="KW-1133">Transmembrane helix</keyword>